<reference evidence="4 5" key="1">
    <citation type="submission" date="2021-02" db="EMBL/GenBank/DDBJ databases">
        <title>De Novo genome assembly of isolated myxobacteria.</title>
        <authorList>
            <person name="Stevens D.C."/>
        </authorList>
    </citation>
    <scope>NUCLEOTIDE SEQUENCE [LARGE SCALE GENOMIC DNA]</scope>
    <source>
        <strain evidence="4 5">SCHIC003</strain>
    </source>
</reference>
<evidence type="ECO:0000313" key="4">
    <source>
        <dbReference type="EMBL" id="QSQ16529.1"/>
    </source>
</evidence>
<evidence type="ECO:0000313" key="5">
    <source>
        <dbReference type="Proteomes" id="UP000663090"/>
    </source>
</evidence>
<dbReference type="Gene3D" id="1.10.287.130">
    <property type="match status" value="1"/>
</dbReference>
<organism evidence="4 5">
    <name type="scientific">Myxococcus landrumensis</name>
    <dbReference type="NCBI Taxonomy" id="2813577"/>
    <lineage>
        <taxon>Bacteria</taxon>
        <taxon>Pseudomonadati</taxon>
        <taxon>Myxococcota</taxon>
        <taxon>Myxococcia</taxon>
        <taxon>Myxococcales</taxon>
        <taxon>Cystobacterineae</taxon>
        <taxon>Myxococcaceae</taxon>
        <taxon>Myxococcus</taxon>
    </lineage>
</organism>
<evidence type="ECO:0000256" key="1">
    <source>
        <dbReference type="ARBA" id="ARBA00000085"/>
    </source>
</evidence>
<dbReference type="SUPFAM" id="SSF47384">
    <property type="entry name" value="Homodimeric domain of signal transducing histidine kinase"/>
    <property type="match status" value="1"/>
</dbReference>
<evidence type="ECO:0000256" key="2">
    <source>
        <dbReference type="ARBA" id="ARBA00012438"/>
    </source>
</evidence>
<proteinExistence type="predicted"/>
<dbReference type="InterPro" id="IPR036097">
    <property type="entry name" value="HisK_dim/P_sf"/>
</dbReference>
<dbReference type="Pfam" id="PF00512">
    <property type="entry name" value="HisKA"/>
    <property type="match status" value="1"/>
</dbReference>
<dbReference type="InterPro" id="IPR003661">
    <property type="entry name" value="HisK_dim/P_dom"/>
</dbReference>
<dbReference type="SMART" id="SM00388">
    <property type="entry name" value="HisKA"/>
    <property type="match status" value="1"/>
</dbReference>
<keyword evidence="4" id="KW-0808">Transferase</keyword>
<dbReference type="RefSeq" id="WP_206718183.1">
    <property type="nucleotide sequence ID" value="NZ_CP071091.1"/>
</dbReference>
<keyword evidence="5" id="KW-1185">Reference proteome</keyword>
<gene>
    <name evidence="4" type="ORF">JY572_10990</name>
</gene>
<feature type="domain" description="Signal transduction histidine kinase dimerisation/phosphoacceptor" evidence="3">
    <location>
        <begin position="145"/>
        <end position="209"/>
    </location>
</feature>
<dbReference type="EMBL" id="CP071091">
    <property type="protein sequence ID" value="QSQ16529.1"/>
    <property type="molecule type" value="Genomic_DNA"/>
</dbReference>
<accession>A0ABX7NCK8</accession>
<dbReference type="CDD" id="cd00082">
    <property type="entry name" value="HisKA"/>
    <property type="match status" value="1"/>
</dbReference>
<dbReference type="Proteomes" id="UP000663090">
    <property type="component" value="Chromosome"/>
</dbReference>
<dbReference type="EC" id="2.7.13.3" evidence="2"/>
<protein>
    <recommendedName>
        <fullName evidence="2">histidine kinase</fullName>
        <ecNumber evidence="2">2.7.13.3</ecNumber>
    </recommendedName>
</protein>
<dbReference type="GO" id="GO:0016301">
    <property type="term" value="F:kinase activity"/>
    <property type="evidence" value="ECO:0007669"/>
    <property type="project" value="UniProtKB-KW"/>
</dbReference>
<keyword evidence="4" id="KW-0418">Kinase</keyword>
<sequence>MPIPLRVHAGAWSGWGVDIAFDAGIEQALAAVAERALRRGALAGMELLLLETLRLTSASGAALFDGNTCVARAGTHAAGFPSSTGRRLRLWPERTGHQDSALLERLSAFGGALLAAHARETSAQARHARLLSARRTLEQEVARWEVRRSLAAHDLRTPLMVVRGYVDMMLKGHAGPLCSTMQRYLDRMARATQDQRAVIDQRLGRNPTTDLSPLLHKVLSPHAKQSPRWELTLALPDRPMRVRASASQLEAWVRVLARALATTRATSVWLLASRIDATRCWQLELRMQGGHAPAERPLAVVREHTRRLGGTLRAPTEDARPWVIQLPAEAGAEAP</sequence>
<evidence type="ECO:0000259" key="3">
    <source>
        <dbReference type="SMART" id="SM00388"/>
    </source>
</evidence>
<comment type="catalytic activity">
    <reaction evidence="1">
        <text>ATP + protein L-histidine = ADP + protein N-phospho-L-histidine.</text>
        <dbReference type="EC" id="2.7.13.3"/>
    </reaction>
</comment>
<name>A0ABX7NCK8_9BACT</name>